<keyword evidence="2" id="KW-1185">Reference proteome</keyword>
<dbReference type="AlphaFoldDB" id="A0A165LZE6"/>
<gene>
    <name evidence="1" type="ORF">EXIGLDRAFT_727631</name>
</gene>
<dbReference type="OrthoDB" id="6613063at2759"/>
<protein>
    <submittedName>
        <fullName evidence="1">Uncharacterized protein</fullName>
    </submittedName>
</protein>
<evidence type="ECO:0000313" key="2">
    <source>
        <dbReference type="Proteomes" id="UP000077266"/>
    </source>
</evidence>
<reference evidence="1 2" key="1">
    <citation type="journal article" date="2016" name="Mol. Biol. Evol.">
        <title>Comparative Genomics of Early-Diverging Mushroom-Forming Fungi Provides Insights into the Origins of Lignocellulose Decay Capabilities.</title>
        <authorList>
            <person name="Nagy L.G."/>
            <person name="Riley R."/>
            <person name="Tritt A."/>
            <person name="Adam C."/>
            <person name="Daum C."/>
            <person name="Floudas D."/>
            <person name="Sun H."/>
            <person name="Yadav J.S."/>
            <person name="Pangilinan J."/>
            <person name="Larsson K.H."/>
            <person name="Matsuura K."/>
            <person name="Barry K."/>
            <person name="Labutti K."/>
            <person name="Kuo R."/>
            <person name="Ohm R.A."/>
            <person name="Bhattacharya S.S."/>
            <person name="Shirouzu T."/>
            <person name="Yoshinaga Y."/>
            <person name="Martin F.M."/>
            <person name="Grigoriev I.V."/>
            <person name="Hibbett D.S."/>
        </authorList>
    </citation>
    <scope>NUCLEOTIDE SEQUENCE [LARGE SCALE GENOMIC DNA]</scope>
    <source>
        <strain evidence="1 2">HHB12029</strain>
    </source>
</reference>
<evidence type="ECO:0000313" key="1">
    <source>
        <dbReference type="EMBL" id="KZV98546.1"/>
    </source>
</evidence>
<name>A0A165LZE6_EXIGL</name>
<dbReference type="EMBL" id="KV425917">
    <property type="protein sequence ID" value="KZV98546.1"/>
    <property type="molecule type" value="Genomic_DNA"/>
</dbReference>
<dbReference type="Proteomes" id="UP000077266">
    <property type="component" value="Unassembled WGS sequence"/>
</dbReference>
<proteinExistence type="predicted"/>
<accession>A0A165LZE6</accession>
<sequence length="67" mass="7485">MGCDSFSELTQGVELTELRTVECVIGRVRTHNDKWVIVDRSDALSRVVFVPDVDVDGPMQADAVYDE</sequence>
<dbReference type="InParanoid" id="A0A165LZE6"/>
<organism evidence="1 2">
    <name type="scientific">Exidia glandulosa HHB12029</name>
    <dbReference type="NCBI Taxonomy" id="1314781"/>
    <lineage>
        <taxon>Eukaryota</taxon>
        <taxon>Fungi</taxon>
        <taxon>Dikarya</taxon>
        <taxon>Basidiomycota</taxon>
        <taxon>Agaricomycotina</taxon>
        <taxon>Agaricomycetes</taxon>
        <taxon>Auriculariales</taxon>
        <taxon>Exidiaceae</taxon>
        <taxon>Exidia</taxon>
    </lineage>
</organism>